<keyword evidence="5 18" id="KW-0479">Metal-binding</keyword>
<feature type="binding site" evidence="18">
    <location>
        <position position="158"/>
    </location>
    <ligand>
        <name>(6S)-NADPHX</name>
        <dbReference type="ChEBI" id="CHEBI:64076"/>
    </ligand>
</feature>
<dbReference type="GO" id="GO:0110051">
    <property type="term" value="P:metabolite repair"/>
    <property type="evidence" value="ECO:0007669"/>
    <property type="project" value="TreeGrafter"/>
</dbReference>
<keyword evidence="7 17" id="KW-0067">ATP-binding</keyword>
<protein>
    <recommendedName>
        <fullName evidence="19">Bifunctional NAD(P)H-hydrate repair enzyme</fullName>
    </recommendedName>
    <alternativeName>
        <fullName evidence="19">Nicotinamide nucleotide repair protein</fullName>
    </alternativeName>
    <domain>
        <recommendedName>
            <fullName evidence="19">ADP-dependent (S)-NAD(P)H-hydrate dehydratase</fullName>
            <ecNumber evidence="19">4.2.1.136</ecNumber>
        </recommendedName>
        <alternativeName>
            <fullName evidence="19">ADP-dependent NAD(P)HX dehydratase</fullName>
        </alternativeName>
    </domain>
    <domain>
        <recommendedName>
            <fullName evidence="19">NAD(P)H-hydrate epimerase</fullName>
            <ecNumber evidence="19">5.1.99.6</ecNumber>
        </recommendedName>
    </domain>
</protein>
<reference evidence="22" key="1">
    <citation type="journal article" date="2020" name="mSystems">
        <title>Genome- and Community-Level Interaction Insights into Carbon Utilization and Element Cycling Functions of Hydrothermarchaeota in Hydrothermal Sediment.</title>
        <authorList>
            <person name="Zhou Z."/>
            <person name="Liu Y."/>
            <person name="Xu W."/>
            <person name="Pan J."/>
            <person name="Luo Z.H."/>
            <person name="Li M."/>
        </authorList>
    </citation>
    <scope>NUCLEOTIDE SEQUENCE [LARGE SCALE GENOMIC DNA]</scope>
    <source>
        <strain evidence="22">SpSt-902</strain>
    </source>
</reference>
<comment type="catalytic activity">
    <reaction evidence="1 18 19">
        <text>(6R)-NADHX = (6S)-NADHX</text>
        <dbReference type="Rhea" id="RHEA:32215"/>
        <dbReference type="ChEBI" id="CHEBI:64074"/>
        <dbReference type="ChEBI" id="CHEBI:64075"/>
        <dbReference type="EC" id="5.1.99.6"/>
    </reaction>
</comment>
<keyword evidence="9 18" id="KW-0630">Potassium</keyword>
<dbReference type="NCBIfam" id="TIGR00196">
    <property type="entry name" value="yjeF_cterm"/>
    <property type="match status" value="1"/>
</dbReference>
<feature type="binding site" evidence="18">
    <location>
        <begin position="57"/>
        <end position="61"/>
    </location>
    <ligand>
        <name>(6S)-NADPHX</name>
        <dbReference type="ChEBI" id="CHEBI:64076"/>
    </ligand>
</feature>
<evidence type="ECO:0000256" key="5">
    <source>
        <dbReference type="ARBA" id="ARBA00022723"/>
    </source>
</evidence>
<dbReference type="NCBIfam" id="TIGR00197">
    <property type="entry name" value="yjeF_nterm"/>
    <property type="match status" value="1"/>
</dbReference>
<comment type="similarity">
    <text evidence="4 19">In the C-terminal section; belongs to the NnrD/CARKD family.</text>
</comment>
<evidence type="ECO:0000256" key="14">
    <source>
        <dbReference type="ARBA" id="ARBA00025153"/>
    </source>
</evidence>
<feature type="binding site" evidence="17">
    <location>
        <position position="433"/>
    </location>
    <ligand>
        <name>AMP</name>
        <dbReference type="ChEBI" id="CHEBI:456215"/>
    </ligand>
</feature>
<dbReference type="Pfam" id="PF03853">
    <property type="entry name" value="YjeF_N"/>
    <property type="match status" value="1"/>
</dbReference>
<evidence type="ECO:0000256" key="18">
    <source>
        <dbReference type="HAMAP-Rule" id="MF_01966"/>
    </source>
</evidence>
<evidence type="ECO:0000256" key="7">
    <source>
        <dbReference type="ARBA" id="ARBA00022840"/>
    </source>
</evidence>
<accession>A0A7C3QY68</accession>
<comment type="function">
    <text evidence="17">Catalyzes the dehydration of the S-form of NAD(P)HX at the expense of ADP, which is converted to AMP. Together with NAD(P)HX epimerase, which catalyzes the epimerization of the S- and R-forms, the enzyme allows the repair of both epimers of NAD(P)HX, a damaged form of NAD(P)H that is a result of enzymatic or heat-dependent hydration.</text>
</comment>
<comment type="subunit">
    <text evidence="17">Homotetramer.</text>
</comment>
<dbReference type="EC" id="4.2.1.136" evidence="19"/>
<keyword evidence="8 17" id="KW-0521">NADP</keyword>
<evidence type="ECO:0000256" key="17">
    <source>
        <dbReference type="HAMAP-Rule" id="MF_01965"/>
    </source>
</evidence>
<keyword evidence="13" id="KW-0511">Multifunctional enzyme</keyword>
<dbReference type="HAMAP" id="MF_01966">
    <property type="entry name" value="NADHX_epimerase"/>
    <property type="match status" value="1"/>
</dbReference>
<evidence type="ECO:0000259" key="20">
    <source>
        <dbReference type="PROSITE" id="PS51383"/>
    </source>
</evidence>
<evidence type="ECO:0000256" key="1">
    <source>
        <dbReference type="ARBA" id="ARBA00000013"/>
    </source>
</evidence>
<dbReference type="GO" id="GO:0046872">
    <property type="term" value="F:metal ion binding"/>
    <property type="evidence" value="ECO:0007669"/>
    <property type="project" value="UniProtKB-UniRule"/>
</dbReference>
<sequence>MRILSPGQMREREHQTIDLLGLSEEVLMERAGMAVARSIRRFYPHCRKIVALAGKGNNGGDALVALRDLANESFQLHVILASPPEKCGESVRREVSRLSVLGVKSDILGSPSSWHRISHAELLIDGILGTGISGVLSRDLPETFERINRMDKKVVSVDIPSGVDGETGKVDPEAIKASVTVTMAFPKWGLFLDPGHRYAGKVIVSPIGIPDFPDPVHDIILGSTEASQYLPVREPYIHKGNVGHVGIWGGDPGKRGAPELAALGALRAGSGLATVHWRAGEAELIPRNPEIMIVTGDSPADTLFGKVDVLAMGPGWDPKRVNPTHVRAVLDVFEGPVVADAGIFDMFRSQGGSLKRKNGRPLVLTPHPGEISRLLEVPVKDILANSRRIAGETARLTGAVVVLKGWRTIIASPDGQCAVNPTGAPNMATAGMGDVLTGVIASFLGQGLEPFNAAVGGVYVHGLAGEIAWRRGVRAGLLAHELAVLLPVAMTELWSAGPANQGEDFLLFEPLEG</sequence>
<comment type="function">
    <text evidence="14 19">Bifunctional enzyme that catalyzes the epimerization of the S- and R-forms of NAD(P)HX and the dehydration of the S-form of NAD(P)HX at the expense of ADP, which is converted to AMP. This allows the repair of both epimers of NAD(P)HX, a damaged form of NAD(P)H that is a result of enzymatic or heat-dependent hydration.</text>
</comment>
<comment type="cofactor">
    <cofactor evidence="18 19">
        <name>K(+)</name>
        <dbReference type="ChEBI" id="CHEBI:29103"/>
    </cofactor>
    <text evidence="18 19">Binds 1 potassium ion per subunit.</text>
</comment>
<dbReference type="PIRSF" id="PIRSF017184">
    <property type="entry name" value="Nnr"/>
    <property type="match status" value="1"/>
</dbReference>
<organism evidence="22">
    <name type="scientific">Leptospirillum ferriphilum</name>
    <dbReference type="NCBI Taxonomy" id="178606"/>
    <lineage>
        <taxon>Bacteria</taxon>
        <taxon>Pseudomonadati</taxon>
        <taxon>Nitrospirota</taxon>
        <taxon>Nitrospiria</taxon>
        <taxon>Nitrospirales</taxon>
        <taxon>Nitrospiraceae</taxon>
        <taxon>Leptospirillum</taxon>
    </lineage>
</organism>
<dbReference type="Gene3D" id="3.40.50.10260">
    <property type="entry name" value="YjeF N-terminal domain"/>
    <property type="match status" value="1"/>
</dbReference>
<feature type="binding site" evidence="18">
    <location>
        <position position="58"/>
    </location>
    <ligand>
        <name>K(+)</name>
        <dbReference type="ChEBI" id="CHEBI:29103"/>
    </ligand>
</feature>
<evidence type="ECO:0000313" key="22">
    <source>
        <dbReference type="EMBL" id="HFT92534.1"/>
    </source>
</evidence>
<dbReference type="PROSITE" id="PS51385">
    <property type="entry name" value="YJEF_N"/>
    <property type="match status" value="1"/>
</dbReference>
<comment type="cofactor">
    <cofactor evidence="17">
        <name>Mg(2+)</name>
        <dbReference type="ChEBI" id="CHEBI:18420"/>
    </cofactor>
</comment>
<dbReference type="InterPro" id="IPR017953">
    <property type="entry name" value="Carbohydrate_kinase_pred_CS"/>
</dbReference>
<dbReference type="HAMAP" id="MF_01965">
    <property type="entry name" value="NADHX_dehydratase"/>
    <property type="match status" value="1"/>
</dbReference>
<evidence type="ECO:0000256" key="11">
    <source>
        <dbReference type="ARBA" id="ARBA00023235"/>
    </source>
</evidence>
<evidence type="ECO:0000256" key="8">
    <source>
        <dbReference type="ARBA" id="ARBA00022857"/>
    </source>
</evidence>
<evidence type="ECO:0000256" key="12">
    <source>
        <dbReference type="ARBA" id="ARBA00023239"/>
    </source>
</evidence>
<keyword evidence="10 17" id="KW-0520">NAD</keyword>
<evidence type="ECO:0000256" key="10">
    <source>
        <dbReference type="ARBA" id="ARBA00023027"/>
    </source>
</evidence>
<feature type="binding site" evidence="17">
    <location>
        <position position="257"/>
    </location>
    <ligand>
        <name>(6S)-NADPHX</name>
        <dbReference type="ChEBI" id="CHEBI:64076"/>
    </ligand>
</feature>
<dbReference type="CDD" id="cd01171">
    <property type="entry name" value="YXKO-related"/>
    <property type="match status" value="1"/>
</dbReference>
<evidence type="ECO:0000259" key="21">
    <source>
        <dbReference type="PROSITE" id="PS51385"/>
    </source>
</evidence>
<dbReference type="GO" id="GO:0005524">
    <property type="term" value="F:ATP binding"/>
    <property type="evidence" value="ECO:0007669"/>
    <property type="project" value="UniProtKB-UniRule"/>
</dbReference>
<comment type="function">
    <text evidence="18">Catalyzes the epimerization of the S- and R-forms of NAD(P)HX, a damaged form of NAD(P)H that is a result of enzymatic or heat-dependent hydration. This is a prerequisite for the S-specific NAD(P)H-hydrate dehydratase to allow the repair of both epimers of NAD(P)HX.</text>
</comment>
<feature type="binding site" evidence="17">
    <location>
        <position position="315"/>
    </location>
    <ligand>
        <name>(6S)-NADPHX</name>
        <dbReference type="ChEBI" id="CHEBI:64076"/>
    </ligand>
</feature>
<evidence type="ECO:0000256" key="6">
    <source>
        <dbReference type="ARBA" id="ARBA00022741"/>
    </source>
</evidence>
<comment type="similarity">
    <text evidence="18">Belongs to the NnrE/AIBP family.</text>
</comment>
<feature type="binding site" evidence="18">
    <location>
        <position position="161"/>
    </location>
    <ligand>
        <name>K(+)</name>
        <dbReference type="ChEBI" id="CHEBI:29103"/>
    </ligand>
</feature>
<dbReference type="EMBL" id="DTMM01000018">
    <property type="protein sequence ID" value="HFT92534.1"/>
    <property type="molecule type" value="Genomic_DNA"/>
</dbReference>
<dbReference type="PANTHER" id="PTHR12592:SF0">
    <property type="entry name" value="ATP-DEPENDENT (S)-NAD(P)H-HYDRATE DEHYDRATASE"/>
    <property type="match status" value="1"/>
</dbReference>
<feature type="binding site" evidence="18">
    <location>
        <begin position="129"/>
        <end position="135"/>
    </location>
    <ligand>
        <name>(6S)-NADPHX</name>
        <dbReference type="ChEBI" id="CHEBI:64076"/>
    </ligand>
</feature>
<comment type="caution">
    <text evidence="18">Lacks conserved residue(s) required for the propagation of feature annotation.</text>
</comment>
<dbReference type="EC" id="5.1.99.6" evidence="19"/>
<evidence type="ECO:0000256" key="3">
    <source>
        <dbReference type="ARBA" id="ARBA00006001"/>
    </source>
</evidence>
<dbReference type="Gene3D" id="3.40.1190.20">
    <property type="match status" value="1"/>
</dbReference>
<dbReference type="PANTHER" id="PTHR12592">
    <property type="entry name" value="ATP-DEPENDENT (S)-NAD(P)H-HYDRATE DEHYDRATASE FAMILY MEMBER"/>
    <property type="match status" value="1"/>
</dbReference>
<comment type="caution">
    <text evidence="22">The sequence shown here is derived from an EMBL/GenBank/DDBJ whole genome shotgun (WGS) entry which is preliminary data.</text>
</comment>
<feature type="binding site" evidence="17">
    <location>
        <begin position="404"/>
        <end position="408"/>
    </location>
    <ligand>
        <name>AMP</name>
        <dbReference type="ChEBI" id="CHEBI:456215"/>
    </ligand>
</feature>
<dbReference type="InterPro" id="IPR030677">
    <property type="entry name" value="Nnr"/>
</dbReference>
<comment type="catalytic activity">
    <reaction evidence="16 17 19">
        <text>(6S)-NADPHX + ADP = AMP + phosphate + NADPH + H(+)</text>
        <dbReference type="Rhea" id="RHEA:32235"/>
        <dbReference type="ChEBI" id="CHEBI:15378"/>
        <dbReference type="ChEBI" id="CHEBI:43474"/>
        <dbReference type="ChEBI" id="CHEBI:57783"/>
        <dbReference type="ChEBI" id="CHEBI:64076"/>
        <dbReference type="ChEBI" id="CHEBI:456215"/>
        <dbReference type="ChEBI" id="CHEBI:456216"/>
        <dbReference type="EC" id="4.2.1.136"/>
    </reaction>
</comment>
<keyword evidence="11 18" id="KW-0413">Isomerase</keyword>
<feature type="domain" description="YjeF N-terminal" evidence="21">
    <location>
        <begin position="9"/>
        <end position="215"/>
    </location>
</feature>
<feature type="binding site" evidence="17">
    <location>
        <position position="434"/>
    </location>
    <ligand>
        <name>(6S)-NADPHX</name>
        <dbReference type="ChEBI" id="CHEBI:64076"/>
    </ligand>
</feature>
<feature type="binding site" evidence="18">
    <location>
        <position position="125"/>
    </location>
    <ligand>
        <name>K(+)</name>
        <dbReference type="ChEBI" id="CHEBI:29103"/>
    </ligand>
</feature>
<dbReference type="GO" id="GO:0052855">
    <property type="term" value="F:ADP-dependent NAD(P)H-hydrate dehydratase activity"/>
    <property type="evidence" value="ECO:0007669"/>
    <property type="project" value="UniProtKB-UniRule"/>
</dbReference>
<evidence type="ECO:0000256" key="4">
    <source>
        <dbReference type="ARBA" id="ARBA00009524"/>
    </source>
</evidence>
<dbReference type="InterPro" id="IPR004443">
    <property type="entry name" value="YjeF_N_dom"/>
</dbReference>
<dbReference type="GO" id="GO:0052856">
    <property type="term" value="F:NAD(P)HX epimerase activity"/>
    <property type="evidence" value="ECO:0007669"/>
    <property type="project" value="UniProtKB-UniRule"/>
</dbReference>
<gene>
    <name evidence="18" type="primary">nnrE</name>
    <name evidence="17" type="synonym">nnrD</name>
    <name evidence="22" type="ORF">ENX03_01075</name>
</gene>
<feature type="domain" description="YjeF C-terminal" evidence="20">
    <location>
        <begin position="222"/>
        <end position="493"/>
    </location>
</feature>
<dbReference type="PROSITE" id="PS01050">
    <property type="entry name" value="YJEF_C_2"/>
    <property type="match status" value="1"/>
</dbReference>
<dbReference type="Pfam" id="PF01256">
    <property type="entry name" value="Carb_kinase"/>
    <property type="match status" value="1"/>
</dbReference>
<dbReference type="AlphaFoldDB" id="A0A7C3QY68"/>
<name>A0A7C3QY68_9BACT</name>
<dbReference type="InterPro" id="IPR029056">
    <property type="entry name" value="Ribokinase-like"/>
</dbReference>
<dbReference type="SUPFAM" id="SSF53613">
    <property type="entry name" value="Ribokinase-like"/>
    <property type="match status" value="1"/>
</dbReference>
<comment type="similarity">
    <text evidence="17">Belongs to the NnrD/CARKD family.</text>
</comment>
<evidence type="ECO:0000256" key="16">
    <source>
        <dbReference type="ARBA" id="ARBA00049209"/>
    </source>
</evidence>
<proteinExistence type="inferred from homology"/>
<dbReference type="SUPFAM" id="SSF64153">
    <property type="entry name" value="YjeF N-terminal domain-like"/>
    <property type="match status" value="1"/>
</dbReference>
<dbReference type="GO" id="GO:0046496">
    <property type="term" value="P:nicotinamide nucleotide metabolic process"/>
    <property type="evidence" value="ECO:0007669"/>
    <property type="project" value="UniProtKB-UniRule"/>
</dbReference>
<comment type="similarity">
    <text evidence="3 19">In the N-terminal section; belongs to the NnrE/AIBP family.</text>
</comment>
<evidence type="ECO:0000256" key="9">
    <source>
        <dbReference type="ARBA" id="ARBA00022958"/>
    </source>
</evidence>
<evidence type="ECO:0000256" key="13">
    <source>
        <dbReference type="ARBA" id="ARBA00023268"/>
    </source>
</evidence>
<keyword evidence="12 17" id="KW-0456">Lyase</keyword>
<evidence type="ECO:0000256" key="19">
    <source>
        <dbReference type="PIRNR" id="PIRNR017184"/>
    </source>
</evidence>
<dbReference type="InterPro" id="IPR000631">
    <property type="entry name" value="CARKD"/>
</dbReference>
<keyword evidence="6 17" id="KW-0547">Nucleotide-binding</keyword>
<evidence type="ECO:0000256" key="15">
    <source>
        <dbReference type="ARBA" id="ARBA00048238"/>
    </source>
</evidence>
<feature type="binding site" evidence="17">
    <location>
        <position position="367"/>
    </location>
    <ligand>
        <name>(6S)-NADPHX</name>
        <dbReference type="ChEBI" id="CHEBI:64076"/>
    </ligand>
</feature>
<evidence type="ECO:0000256" key="2">
    <source>
        <dbReference type="ARBA" id="ARBA00000909"/>
    </source>
</evidence>
<comment type="catalytic activity">
    <reaction evidence="2 18 19">
        <text>(6R)-NADPHX = (6S)-NADPHX</text>
        <dbReference type="Rhea" id="RHEA:32227"/>
        <dbReference type="ChEBI" id="CHEBI:64076"/>
        <dbReference type="ChEBI" id="CHEBI:64077"/>
        <dbReference type="EC" id="5.1.99.6"/>
    </reaction>
</comment>
<dbReference type="PROSITE" id="PS51383">
    <property type="entry name" value="YJEF_C_3"/>
    <property type="match status" value="1"/>
</dbReference>
<comment type="catalytic activity">
    <reaction evidence="15 17 19">
        <text>(6S)-NADHX + ADP = AMP + phosphate + NADH + H(+)</text>
        <dbReference type="Rhea" id="RHEA:32223"/>
        <dbReference type="ChEBI" id="CHEBI:15378"/>
        <dbReference type="ChEBI" id="CHEBI:43474"/>
        <dbReference type="ChEBI" id="CHEBI:57945"/>
        <dbReference type="ChEBI" id="CHEBI:64074"/>
        <dbReference type="ChEBI" id="CHEBI:456215"/>
        <dbReference type="ChEBI" id="CHEBI:456216"/>
        <dbReference type="EC" id="4.2.1.136"/>
    </reaction>
</comment>
<dbReference type="InterPro" id="IPR036652">
    <property type="entry name" value="YjeF_N_dom_sf"/>
</dbReference>